<evidence type="ECO:0000313" key="1">
    <source>
        <dbReference type="EMBL" id="MBN8662907.1"/>
    </source>
</evidence>
<organism evidence="1 2">
    <name type="scientific">Candidatus Obscuribacter phosphatis</name>
    <dbReference type="NCBI Taxonomy" id="1906157"/>
    <lineage>
        <taxon>Bacteria</taxon>
        <taxon>Bacillati</taxon>
        <taxon>Candidatus Melainabacteria</taxon>
        <taxon>Candidatus Obscuribacterales</taxon>
        <taxon>Candidatus Obscuribacteraceae</taxon>
        <taxon>Candidatus Obscuribacter</taxon>
    </lineage>
</organism>
<sequence length="78" mass="8644">IILPSSTVAVSKVKKSRNLGKLWVTERTRIVCQALPRYVSPLSLLDGGEIFPGFRPGLSLAMRGFATAFGHRKIFLSW</sequence>
<reference evidence="1" key="1">
    <citation type="submission" date="2021-02" db="EMBL/GenBank/DDBJ databases">
        <title>Genome-Resolved Metagenomics of a Microbial Community Performing Photosynthetic Biological Nutrient Removal.</title>
        <authorList>
            <person name="Mcdaniel E.A."/>
        </authorList>
    </citation>
    <scope>NUCLEOTIDE SEQUENCE</scope>
    <source>
        <strain evidence="1">UWPOB_OBS1</strain>
    </source>
</reference>
<accession>A0A8J7PKG6</accession>
<evidence type="ECO:0000313" key="2">
    <source>
        <dbReference type="Proteomes" id="UP000664277"/>
    </source>
</evidence>
<comment type="caution">
    <text evidence="1">The sequence shown here is derived from an EMBL/GenBank/DDBJ whole genome shotgun (WGS) entry which is preliminary data.</text>
</comment>
<dbReference type="EMBL" id="JAFLCK010000066">
    <property type="protein sequence ID" value="MBN8662907.1"/>
    <property type="molecule type" value="Genomic_DNA"/>
</dbReference>
<dbReference type="AlphaFoldDB" id="A0A8J7PKG6"/>
<dbReference type="Proteomes" id="UP000664277">
    <property type="component" value="Unassembled WGS sequence"/>
</dbReference>
<proteinExistence type="predicted"/>
<feature type="non-terminal residue" evidence="1">
    <location>
        <position position="1"/>
    </location>
</feature>
<protein>
    <submittedName>
        <fullName evidence="1">Uncharacterized protein</fullName>
    </submittedName>
</protein>
<gene>
    <name evidence="1" type="ORF">J0M35_21250</name>
</gene>
<name>A0A8J7PKG6_9BACT</name>